<keyword evidence="3" id="KW-0677">Repeat</keyword>
<evidence type="ECO:0000256" key="2">
    <source>
        <dbReference type="ARBA" id="ARBA00022664"/>
    </source>
</evidence>
<evidence type="ECO:0000256" key="4">
    <source>
        <dbReference type="ARBA" id="ARBA00022884"/>
    </source>
</evidence>
<feature type="domain" description="RRM" evidence="11">
    <location>
        <begin position="909"/>
        <end position="985"/>
    </location>
</feature>
<dbReference type="InterPro" id="IPR000504">
    <property type="entry name" value="RRM_dom"/>
</dbReference>
<name>W6ZFU2_COCMI</name>
<evidence type="ECO:0000256" key="9">
    <source>
        <dbReference type="PROSITE-ProRule" id="PRU00176"/>
    </source>
</evidence>
<evidence type="ECO:0000256" key="1">
    <source>
        <dbReference type="ARBA" id="ARBA00004123"/>
    </source>
</evidence>
<dbReference type="Pfam" id="PF00076">
    <property type="entry name" value="RRM_1"/>
    <property type="match status" value="3"/>
</dbReference>
<feature type="region of interest" description="Disordered" evidence="10">
    <location>
        <begin position="760"/>
        <end position="843"/>
    </location>
</feature>
<comment type="function">
    <text evidence="7">Functions as a recycling factor of the spliceosome, a machinery that forms on each precursor-messenger RNA (pre-mRNA) and catalyzes the removal of introns. Chaperones the re-annealing of U4 and U6 snRNAs (small nuclear RNAs) released from previous rounds of splicing, an initial step in reforming the U4/U6-U5 tri-snRNP (small nuclear ribonucleoprotein) that can reassemble into another spliceosome complex; this step involves binding U6 and facilitating the unwinding of the U6 internal stem loop, followed by base-pairing of U6 to U4.</text>
</comment>
<dbReference type="InterPro" id="IPR012677">
    <property type="entry name" value="Nucleotide-bd_a/b_plait_sf"/>
</dbReference>
<evidence type="ECO:0000259" key="11">
    <source>
        <dbReference type="PROSITE" id="PS50102"/>
    </source>
</evidence>
<dbReference type="GeneID" id="19120452"/>
<dbReference type="Pfam" id="PF16842">
    <property type="entry name" value="RRM_occluded"/>
    <property type="match status" value="1"/>
</dbReference>
<protein>
    <recommendedName>
        <fullName evidence="8">U4/U6 snRNA-associated-splicing factor PRP24</fullName>
    </recommendedName>
</protein>
<dbReference type="InterPro" id="IPR050502">
    <property type="entry name" value="Euk_RNA-bind_prot"/>
</dbReference>
<dbReference type="SUPFAM" id="SSF54928">
    <property type="entry name" value="RNA-binding domain, RBD"/>
    <property type="match status" value="3"/>
</dbReference>
<feature type="compositionally biased region" description="Polar residues" evidence="10">
    <location>
        <begin position="1"/>
        <end position="11"/>
    </location>
</feature>
<evidence type="ECO:0000256" key="3">
    <source>
        <dbReference type="ARBA" id="ARBA00022737"/>
    </source>
</evidence>
<feature type="domain" description="RRM" evidence="11">
    <location>
        <begin position="999"/>
        <end position="1077"/>
    </location>
</feature>
<sequence length="1274" mass="144068">MDINSLLSPSDSPAGTPTPQPAPAAASPSLLPSPSKRTRRQIPSRTPSGLSQQVMSSSSPQPQSQPQSQPQPHQTLQSRGPSPGYTQIANGARSIHSAMGTPQQVSSPRDARMTPPNPMYRQASTPGMDTLADLASMQQQQAARQNSTVHQRPVTLQHLGQNLSGESVASIMSEPSPRPRNFVTRSLEPQLIDWLNQLDKTLLENPFDYYSHVSLVTTLHQGLQNHLASFDADPNAYELVQTLRDAYKTMSDKYPLGELLWHYRLNDEKTLARDVEERMGVLELHKQATQEEPYSAKLWAAYGEYVSYLVACSWDQVPPEEWPEEERLIGRELFQPQLLLDVLQQGAERVKYNLQESNLVWDRYLQVLEEDLERGGFSQEKAKRVAAIYNERLGQPHATWANTLSRYSSFNSRYNQSHYEQVMDDAVQKNTHIKQQYANREEYEFKLLQAIQAGDQAAEYTAMTRYLKWEKRTMGVYSFHLVNALYERATLRFPVDPSIWEDHVEFLVWQDNRSVDLLNVLERATRHCPWSGALWSHRLLTLEAENKPFEDLELVKHTATGSGLLEHTDLDELIKVQLAWCGYLRRRAFDDPRATEDDVDVAEVGIRSALEFVREVGMKKHGREWTDPKYRLERTHIKFWLQRGDIDQARQIQESVAKHQEDSYDFWYRYYIFEMLLWAPHSTRNKDNAGHQLLPPSLATAVLERGMKRLQTIDHPEPLLEMYVNHCEQHETAIKVRSAAMERRRAERIISVRREKERALAAQTAALQETPESHAADASSKRKREGGDEEAVPKKSKHGETEEVASAAVNGQARVASEAPSEARSTGPKRDREHTSIIVKKLPPNTSQTRIRQFFTDAGTVRNLVLKKEKDSLTAVVEFETPEEADYALSKEAKGFDGHEISIERGQSTTLYVTNYPAHADEAWLRNLYNPFGEIVGIRFPSLKYDAHRRFCYVQFASAEEAIAATQLDGTDVEGLKLISKISDPNAKKKRDGATSEGREVYVWHLNFKITEREIRDAFAKFGKIERTKCPIIKKTGNNRGFCYIVYETKESADAAVAEMHEKEFHGLKLNVEIASDRPATKPKIQSTLENPEAPSVHETASGQGNGPADAALKPASFMDRSIAILNLPDTVPDVRIKPLVEQYGFKKIKLEPHHGGAIIEFTTVEGAGKAQFALEGKDFEGRKLRIGTVQDLNKQKGEWKASNSFVQPNRVSRPTAPRGAGRGRGKPGLGRPMIPKSALSSNGEPKSNADFRAQFLKESTNKDSTKDADRMEE</sequence>
<dbReference type="PANTHER" id="PTHR48025">
    <property type="entry name" value="OS02G0815200 PROTEIN"/>
    <property type="match status" value="1"/>
</dbReference>
<dbReference type="InterPro" id="IPR031766">
    <property type="entry name" value="RRM_occluded"/>
</dbReference>
<keyword evidence="5" id="KW-0508">mRNA splicing</keyword>
<dbReference type="GO" id="GO:0005688">
    <property type="term" value="C:U6 snRNP"/>
    <property type="evidence" value="ECO:0007669"/>
    <property type="project" value="UniProtKB-ARBA"/>
</dbReference>
<dbReference type="AlphaFoldDB" id="W6ZFU2"/>
<accession>W6ZFU2</accession>
<evidence type="ECO:0000256" key="8">
    <source>
        <dbReference type="ARBA" id="ARBA00093627"/>
    </source>
</evidence>
<dbReference type="GO" id="GO:0003729">
    <property type="term" value="F:mRNA binding"/>
    <property type="evidence" value="ECO:0007669"/>
    <property type="project" value="TreeGrafter"/>
</dbReference>
<evidence type="ECO:0000313" key="13">
    <source>
        <dbReference type="Proteomes" id="UP000054032"/>
    </source>
</evidence>
<evidence type="ECO:0000256" key="6">
    <source>
        <dbReference type="ARBA" id="ARBA00023242"/>
    </source>
</evidence>
<dbReference type="PANTHER" id="PTHR48025:SF1">
    <property type="entry name" value="RRM DOMAIN-CONTAINING PROTEIN"/>
    <property type="match status" value="1"/>
</dbReference>
<dbReference type="eggNOG" id="KOG0128">
    <property type="taxonomic scope" value="Eukaryota"/>
</dbReference>
<dbReference type="Gene3D" id="1.25.40.10">
    <property type="entry name" value="Tetratricopeptide repeat domain"/>
    <property type="match status" value="2"/>
</dbReference>
<dbReference type="SUPFAM" id="SSF48452">
    <property type="entry name" value="TPR-like"/>
    <property type="match status" value="1"/>
</dbReference>
<evidence type="ECO:0000313" key="12">
    <source>
        <dbReference type="EMBL" id="EUC48900.1"/>
    </source>
</evidence>
<dbReference type="GO" id="GO:0006397">
    <property type="term" value="P:mRNA processing"/>
    <property type="evidence" value="ECO:0007669"/>
    <property type="project" value="UniProtKB-KW"/>
</dbReference>
<keyword evidence="13" id="KW-1185">Reference proteome</keyword>
<keyword evidence="4 9" id="KW-0694">RNA-binding</keyword>
<dbReference type="PROSITE" id="PS50102">
    <property type="entry name" value="RRM"/>
    <property type="match status" value="4"/>
</dbReference>
<feature type="domain" description="RRM" evidence="11">
    <location>
        <begin position="835"/>
        <end position="908"/>
    </location>
</feature>
<feature type="compositionally biased region" description="Low complexity" evidence="10">
    <location>
        <begin position="760"/>
        <end position="770"/>
    </location>
</feature>
<evidence type="ECO:0000256" key="10">
    <source>
        <dbReference type="SAM" id="MobiDB-lite"/>
    </source>
</evidence>
<evidence type="ECO:0000256" key="5">
    <source>
        <dbReference type="ARBA" id="ARBA00023187"/>
    </source>
</evidence>
<feature type="domain" description="RRM" evidence="11">
    <location>
        <begin position="1121"/>
        <end position="1192"/>
    </location>
</feature>
<reference evidence="12 13" key="1">
    <citation type="journal article" date="2013" name="PLoS Genet.">
        <title>Comparative genome structure, secondary metabolite, and effector coding capacity across Cochliobolus pathogens.</title>
        <authorList>
            <person name="Condon B.J."/>
            <person name="Leng Y."/>
            <person name="Wu D."/>
            <person name="Bushley K.E."/>
            <person name="Ohm R.A."/>
            <person name="Otillar R."/>
            <person name="Martin J."/>
            <person name="Schackwitz W."/>
            <person name="Grimwood J."/>
            <person name="MohdZainudin N."/>
            <person name="Xue C."/>
            <person name="Wang R."/>
            <person name="Manning V.A."/>
            <person name="Dhillon B."/>
            <person name="Tu Z.J."/>
            <person name="Steffenson B.J."/>
            <person name="Salamov A."/>
            <person name="Sun H."/>
            <person name="Lowry S."/>
            <person name="LaButti K."/>
            <person name="Han J."/>
            <person name="Copeland A."/>
            <person name="Lindquist E."/>
            <person name="Barry K."/>
            <person name="Schmutz J."/>
            <person name="Baker S.E."/>
            <person name="Ciuffetti L.M."/>
            <person name="Grigoriev I.V."/>
            <person name="Zhong S."/>
            <person name="Turgeon B.G."/>
        </authorList>
    </citation>
    <scope>NUCLEOTIDE SEQUENCE [LARGE SCALE GENOMIC DNA]</scope>
    <source>
        <strain evidence="12 13">ATCC 44560</strain>
    </source>
</reference>
<keyword evidence="2" id="KW-0507">mRNA processing</keyword>
<feature type="compositionally biased region" description="Polar residues" evidence="10">
    <location>
        <begin position="1202"/>
        <end position="1213"/>
    </location>
</feature>
<dbReference type="FunFam" id="1.25.40.10:FF:000632">
    <property type="entry name" value="Pre-mRNA splicing factor (Prp24), putative"/>
    <property type="match status" value="1"/>
</dbReference>
<dbReference type="InterPro" id="IPR035979">
    <property type="entry name" value="RBD_domain_sf"/>
</dbReference>
<dbReference type="STRING" id="930090.W6ZFU2"/>
<dbReference type="HOGENOM" id="CLU_003925_0_0_1"/>
<organism evidence="12 13">
    <name type="scientific">Bipolaris oryzae ATCC 44560</name>
    <dbReference type="NCBI Taxonomy" id="930090"/>
    <lineage>
        <taxon>Eukaryota</taxon>
        <taxon>Fungi</taxon>
        <taxon>Dikarya</taxon>
        <taxon>Ascomycota</taxon>
        <taxon>Pezizomycotina</taxon>
        <taxon>Dothideomycetes</taxon>
        <taxon>Pleosporomycetidae</taxon>
        <taxon>Pleosporales</taxon>
        <taxon>Pleosporineae</taxon>
        <taxon>Pleosporaceae</taxon>
        <taxon>Bipolaris</taxon>
    </lineage>
</organism>
<keyword evidence="6" id="KW-0539">Nucleus</keyword>
<dbReference type="SMART" id="SM00360">
    <property type="entry name" value="RRM"/>
    <property type="match status" value="4"/>
</dbReference>
<dbReference type="Gene3D" id="3.30.70.330">
    <property type="match status" value="4"/>
</dbReference>
<dbReference type="FunFam" id="3.30.70.330:FF:000365">
    <property type="entry name" value="U4/U6 snRNA-associated-splicing factor PRP24"/>
    <property type="match status" value="1"/>
</dbReference>
<dbReference type="CDD" id="cd00590">
    <property type="entry name" value="RRM_SF"/>
    <property type="match status" value="1"/>
</dbReference>
<dbReference type="Proteomes" id="UP000054032">
    <property type="component" value="Unassembled WGS sequence"/>
</dbReference>
<proteinExistence type="predicted"/>
<dbReference type="InterPro" id="IPR011990">
    <property type="entry name" value="TPR-like_helical_dom_sf"/>
</dbReference>
<feature type="compositionally biased region" description="Low complexity" evidence="10">
    <location>
        <begin position="47"/>
        <end position="78"/>
    </location>
</feature>
<evidence type="ECO:0000256" key="7">
    <source>
        <dbReference type="ARBA" id="ARBA00093374"/>
    </source>
</evidence>
<dbReference type="CDD" id="cd12296">
    <property type="entry name" value="RRM1_Prp24"/>
    <property type="match status" value="1"/>
</dbReference>
<dbReference type="KEGG" id="bor:COCMIDRAFT_2352"/>
<dbReference type="InterPro" id="IPR034397">
    <property type="entry name" value="Prp24_RRM1"/>
</dbReference>
<dbReference type="GO" id="GO:0008380">
    <property type="term" value="P:RNA splicing"/>
    <property type="evidence" value="ECO:0007669"/>
    <property type="project" value="UniProtKB-KW"/>
</dbReference>
<feature type="region of interest" description="Disordered" evidence="10">
    <location>
        <begin position="1199"/>
        <end position="1274"/>
    </location>
</feature>
<feature type="compositionally biased region" description="Basic and acidic residues" evidence="10">
    <location>
        <begin position="1260"/>
        <end position="1274"/>
    </location>
</feature>
<feature type="compositionally biased region" description="Low complexity" evidence="10">
    <location>
        <begin position="23"/>
        <end position="35"/>
    </location>
</feature>
<dbReference type="OrthoDB" id="360390at2759"/>
<feature type="region of interest" description="Disordered" evidence="10">
    <location>
        <begin position="1"/>
        <end position="118"/>
    </location>
</feature>
<feature type="region of interest" description="Disordered" evidence="10">
    <location>
        <begin position="1082"/>
        <end position="1112"/>
    </location>
</feature>
<dbReference type="EMBL" id="KI963937">
    <property type="protein sequence ID" value="EUC48900.1"/>
    <property type="molecule type" value="Genomic_DNA"/>
</dbReference>
<dbReference type="RefSeq" id="XP_007684600.1">
    <property type="nucleotide sequence ID" value="XM_007686410.1"/>
</dbReference>
<comment type="subcellular location">
    <subcellularLocation>
        <location evidence="1">Nucleus</location>
    </subcellularLocation>
</comment>
<gene>
    <name evidence="12" type="ORF">COCMIDRAFT_2352</name>
</gene>